<proteinExistence type="inferred from homology"/>
<dbReference type="PANTHER" id="PTHR24296">
    <property type="entry name" value="CYTOCHROME P450"/>
    <property type="match status" value="1"/>
</dbReference>
<dbReference type="AlphaFoldDB" id="A0A6J1JG29"/>
<organism evidence="8 9">
    <name type="scientific">Cucurbita maxima</name>
    <name type="common">Pumpkin</name>
    <name type="synonym">Winter squash</name>
    <dbReference type="NCBI Taxonomy" id="3661"/>
    <lineage>
        <taxon>Eukaryota</taxon>
        <taxon>Viridiplantae</taxon>
        <taxon>Streptophyta</taxon>
        <taxon>Embryophyta</taxon>
        <taxon>Tracheophyta</taxon>
        <taxon>Spermatophyta</taxon>
        <taxon>Magnoliopsida</taxon>
        <taxon>eudicotyledons</taxon>
        <taxon>Gunneridae</taxon>
        <taxon>Pentapetalae</taxon>
        <taxon>rosids</taxon>
        <taxon>fabids</taxon>
        <taxon>Cucurbitales</taxon>
        <taxon>Cucurbitaceae</taxon>
        <taxon>Cucurbiteae</taxon>
        <taxon>Cucurbita</taxon>
    </lineage>
</organism>
<sequence>MGKGLVRVQAEPMAARARGSWTEKSRMEAVWGKDRFEFKPSRWLLEPEGRGRRRGVKLVSPYKFPIFQAGPRVCLGKEMAFIQMKYVVASILSQFRIKPIAATASNDPVFVPLLTAHMAGGFKVLFQRREKEKEKEREFKTYKIPNLNNQKKSQFKRFQHRTDGQQC</sequence>
<dbReference type="RefSeq" id="XP_022989527.1">
    <property type="nucleotide sequence ID" value="XM_023133759.1"/>
</dbReference>
<evidence type="ECO:0000256" key="3">
    <source>
        <dbReference type="ARBA" id="ARBA00022617"/>
    </source>
</evidence>
<evidence type="ECO:0000256" key="5">
    <source>
        <dbReference type="ARBA" id="ARBA00023002"/>
    </source>
</evidence>
<name>A0A6J1JG29_CUCMA</name>
<dbReference type="GO" id="GO:0016705">
    <property type="term" value="F:oxidoreductase activity, acting on paired donors, with incorporation or reduction of molecular oxygen"/>
    <property type="evidence" value="ECO:0007669"/>
    <property type="project" value="InterPro"/>
</dbReference>
<dbReference type="OrthoDB" id="1470350at2759"/>
<evidence type="ECO:0000256" key="6">
    <source>
        <dbReference type="ARBA" id="ARBA00023004"/>
    </source>
</evidence>
<dbReference type="GeneID" id="111486590"/>
<keyword evidence="7" id="KW-0503">Monooxygenase</keyword>
<accession>A0A6J1JG29</accession>
<gene>
    <name evidence="9" type="primary">LOC111486590</name>
</gene>
<protein>
    <submittedName>
        <fullName evidence="9">Cytochrome P450 94B1-like</fullName>
    </submittedName>
</protein>
<keyword evidence="6" id="KW-0408">Iron</keyword>
<evidence type="ECO:0000256" key="1">
    <source>
        <dbReference type="ARBA" id="ARBA00001971"/>
    </source>
</evidence>
<keyword evidence="8" id="KW-1185">Reference proteome</keyword>
<dbReference type="InterPro" id="IPR036396">
    <property type="entry name" value="Cyt_P450_sf"/>
</dbReference>
<keyword evidence="5" id="KW-0560">Oxidoreductase</keyword>
<evidence type="ECO:0000313" key="9">
    <source>
        <dbReference type="RefSeq" id="XP_022989527.1"/>
    </source>
</evidence>
<dbReference type="InterPro" id="IPR001128">
    <property type="entry name" value="Cyt_P450"/>
</dbReference>
<evidence type="ECO:0000313" key="8">
    <source>
        <dbReference type="Proteomes" id="UP000504608"/>
    </source>
</evidence>
<comment type="cofactor">
    <cofactor evidence="1">
        <name>heme</name>
        <dbReference type="ChEBI" id="CHEBI:30413"/>
    </cofactor>
</comment>
<evidence type="ECO:0000256" key="2">
    <source>
        <dbReference type="ARBA" id="ARBA00010617"/>
    </source>
</evidence>
<dbReference type="KEGG" id="cmax:111486590"/>
<keyword evidence="4" id="KW-0479">Metal-binding</keyword>
<evidence type="ECO:0000256" key="4">
    <source>
        <dbReference type="ARBA" id="ARBA00022723"/>
    </source>
</evidence>
<dbReference type="Gene3D" id="1.10.630.10">
    <property type="entry name" value="Cytochrome P450"/>
    <property type="match status" value="1"/>
</dbReference>
<dbReference type="GO" id="GO:0004497">
    <property type="term" value="F:monooxygenase activity"/>
    <property type="evidence" value="ECO:0007669"/>
    <property type="project" value="UniProtKB-KW"/>
</dbReference>
<dbReference type="SUPFAM" id="SSF48264">
    <property type="entry name" value="Cytochrome P450"/>
    <property type="match status" value="1"/>
</dbReference>
<dbReference type="GO" id="GO:0005506">
    <property type="term" value="F:iron ion binding"/>
    <property type="evidence" value="ECO:0007669"/>
    <property type="project" value="InterPro"/>
</dbReference>
<keyword evidence="3" id="KW-0349">Heme</keyword>
<dbReference type="GO" id="GO:0020037">
    <property type="term" value="F:heme binding"/>
    <property type="evidence" value="ECO:0007669"/>
    <property type="project" value="InterPro"/>
</dbReference>
<dbReference type="Proteomes" id="UP000504608">
    <property type="component" value="Unplaced"/>
</dbReference>
<comment type="similarity">
    <text evidence="2">Belongs to the cytochrome P450 family.</text>
</comment>
<reference evidence="9" key="1">
    <citation type="submission" date="2025-08" db="UniProtKB">
        <authorList>
            <consortium name="RefSeq"/>
        </authorList>
    </citation>
    <scope>IDENTIFICATION</scope>
    <source>
        <tissue evidence="9">Young leaves</tissue>
    </source>
</reference>
<evidence type="ECO:0000256" key="7">
    <source>
        <dbReference type="ARBA" id="ARBA00023033"/>
    </source>
</evidence>
<dbReference type="Pfam" id="PF00067">
    <property type="entry name" value="p450"/>
    <property type="match status" value="1"/>
</dbReference>